<dbReference type="InterPro" id="IPR003736">
    <property type="entry name" value="PAAI_dom"/>
</dbReference>
<dbReference type="EMBL" id="CP106737">
    <property type="protein sequence ID" value="UXX81445.1"/>
    <property type="molecule type" value="Genomic_DNA"/>
</dbReference>
<organism evidence="2 3">
    <name type="scientific">Roseovarius pelagicus</name>
    <dbReference type="NCBI Taxonomy" id="2980108"/>
    <lineage>
        <taxon>Bacteria</taxon>
        <taxon>Pseudomonadati</taxon>
        <taxon>Pseudomonadota</taxon>
        <taxon>Alphaproteobacteria</taxon>
        <taxon>Rhodobacterales</taxon>
        <taxon>Roseobacteraceae</taxon>
        <taxon>Roseovarius</taxon>
    </lineage>
</organism>
<dbReference type="InterPro" id="IPR029069">
    <property type="entry name" value="HotDog_dom_sf"/>
</dbReference>
<dbReference type="SUPFAM" id="SSF54637">
    <property type="entry name" value="Thioesterase/thiol ester dehydrase-isomerase"/>
    <property type="match status" value="1"/>
</dbReference>
<evidence type="ECO:0000313" key="2">
    <source>
        <dbReference type="EMBL" id="UXX81445.1"/>
    </source>
</evidence>
<evidence type="ECO:0000259" key="1">
    <source>
        <dbReference type="Pfam" id="PF13622"/>
    </source>
</evidence>
<sequence length="135" mass="14479">MGNDAILERLNADWPASVATLRGVAVAFSESDETLDMEFEAVEMFCHSGDVVQGGYITGMLDAVMAYSVIGVPDVCKMVATLEIKVNFMSAGRPGPMLAKGKVIHRGRSIAFLAGELYQKNHLIATATSTVKLLK</sequence>
<dbReference type="RefSeq" id="WP_263046645.1">
    <property type="nucleotide sequence ID" value="NZ_CP106737.1"/>
</dbReference>
<dbReference type="NCBIfam" id="TIGR00369">
    <property type="entry name" value="unchar_dom_1"/>
    <property type="match status" value="1"/>
</dbReference>
<keyword evidence="2" id="KW-0614">Plasmid</keyword>
<gene>
    <name evidence="2" type="ORF">N7U68_00875</name>
</gene>
<dbReference type="Pfam" id="PF13622">
    <property type="entry name" value="4HBT_3"/>
    <property type="match status" value="1"/>
</dbReference>
<protein>
    <submittedName>
        <fullName evidence="2">PaaI family thioesterase</fullName>
    </submittedName>
</protein>
<dbReference type="CDD" id="cd03443">
    <property type="entry name" value="PaaI_thioesterase"/>
    <property type="match status" value="1"/>
</dbReference>
<name>A0ABY6D5L7_9RHOB</name>
<accession>A0ABY6D5L7</accession>
<dbReference type="InterPro" id="IPR049449">
    <property type="entry name" value="TesB_ACOT8-like_N"/>
</dbReference>
<geneLocation type="plasmid" evidence="2 3">
    <name>unnamed2</name>
</geneLocation>
<reference evidence="2" key="1">
    <citation type="submission" date="2022-10" db="EMBL/GenBank/DDBJ databases">
        <title>Roseovarius pelagicus sp. nov., isolated from Arctic seawater.</title>
        <authorList>
            <person name="Hong Y.W."/>
            <person name="Hwang C.Y."/>
        </authorList>
    </citation>
    <scope>NUCLEOTIDE SEQUENCE</scope>
    <source>
        <strain evidence="2">HL-MP18</strain>
        <plasmid evidence="2">unnamed2</plasmid>
    </source>
</reference>
<proteinExistence type="predicted"/>
<dbReference type="Proteomes" id="UP001064087">
    <property type="component" value="Plasmid unnamed2"/>
</dbReference>
<feature type="domain" description="Acyl-CoA thioesterase-like N-terminal HotDog" evidence="1">
    <location>
        <begin position="49"/>
        <end position="130"/>
    </location>
</feature>
<keyword evidence="3" id="KW-1185">Reference proteome</keyword>
<dbReference type="Gene3D" id="3.10.129.10">
    <property type="entry name" value="Hotdog Thioesterase"/>
    <property type="match status" value="1"/>
</dbReference>
<evidence type="ECO:0000313" key="3">
    <source>
        <dbReference type="Proteomes" id="UP001064087"/>
    </source>
</evidence>